<evidence type="ECO:0000259" key="3">
    <source>
        <dbReference type="Pfam" id="PF25897"/>
    </source>
</evidence>
<feature type="transmembrane region" description="Helical" evidence="1">
    <location>
        <begin position="590"/>
        <end position="619"/>
    </location>
</feature>
<keyword evidence="1" id="KW-0472">Membrane</keyword>
<reference evidence="6 7" key="1">
    <citation type="submission" date="2020-04" db="EMBL/GenBank/DDBJ databases">
        <authorList>
            <person name="Laetsch R D."/>
            <person name="Stevens L."/>
            <person name="Kumar S."/>
            <person name="Blaxter L. M."/>
        </authorList>
    </citation>
    <scope>NUCLEOTIDE SEQUENCE [LARGE SCALE GENOMIC DNA]</scope>
</reference>
<protein>
    <submittedName>
        <fullName evidence="6">Uncharacterized protein</fullName>
    </submittedName>
</protein>
<feature type="domain" description="LolA-like" evidence="4">
    <location>
        <begin position="243"/>
        <end position="369"/>
    </location>
</feature>
<comment type="caution">
    <text evidence="6">The sequence shown here is derived from an EMBL/GenBank/DDBJ whole genome shotgun (WGS) entry which is preliminary data.</text>
</comment>
<feature type="domain" description="DUF7959" evidence="5">
    <location>
        <begin position="460"/>
        <end position="584"/>
    </location>
</feature>
<keyword evidence="1" id="KW-1133">Transmembrane helix</keyword>
<proteinExistence type="predicted"/>
<keyword evidence="2" id="KW-0732">Signal</keyword>
<feature type="domain" description="LolA-like" evidence="3">
    <location>
        <begin position="36"/>
        <end position="239"/>
    </location>
</feature>
<dbReference type="InterPro" id="IPR058830">
    <property type="entry name" value="LolA-like_dom_1st"/>
</dbReference>
<accession>A0A8S1EWC2</accession>
<sequence>MKLLLLLFLCSFHCIGAQDLKSLIDFCAKAPATPPKSLSDKIKLPDVYKVTGSFTDFIKATTSLLVESSSPQFRVLQSHTRNQLPNKWIEELTGEKASMFVNMTSGECTGMSPKPKLINYPSLNKVIGDDSSSFASMINGLLEFNKAQSGYVVDNESEIVAGVNTVKWISCVNGTAVNDTKLIVEVRYADDLTPAAEDPFGSPLLVSIRIAELPTFNSTTPINHVSLELDRYELPSGNEASLPHGIYCSKRNSTNIPLKNMDEYAAFLDYYDHSTNTSEVIEILYSKSRQILIISGNSLQNGVQLIRASNELFKNGTDYLVHDFKYGYQFAMSRDACLDFGTLFPSTYDVIKEINETIAMRKLEEMLIDPLLRFDPYENDIDIVGLPLRTFRAYDVRDDTIYEAHLTTDNELLSLAKFHTGSKKLGTTLTITPIPVESSRLNMKLVQLSDCYDSGKFANNTWIMNIKNKNVTDIEKVGLNALNEALTTSITNNVYPVIPYRILTFWVEDRNGGLSIMLRVSEKSQIQPANVAGYNYTAELGSFELFKLINETIYADKLPIQIVKVDGTKEEWSTDANSMKLFPPETDNGFIGYTGGAMFVLAVFCLLIGVSIGAVGVFVATRRQRISTLAYQVFE</sequence>
<feature type="chain" id="PRO_5035856540" evidence="2">
    <location>
        <begin position="18"/>
        <end position="635"/>
    </location>
</feature>
<evidence type="ECO:0000256" key="1">
    <source>
        <dbReference type="SAM" id="Phobius"/>
    </source>
</evidence>
<feature type="signal peptide" evidence="2">
    <location>
        <begin position="1"/>
        <end position="17"/>
    </location>
</feature>
<dbReference type="OrthoDB" id="5983572at2759"/>
<evidence type="ECO:0000313" key="6">
    <source>
        <dbReference type="EMBL" id="CAB3408011.1"/>
    </source>
</evidence>
<dbReference type="InterPro" id="IPR058831">
    <property type="entry name" value="LolA-like_dom_2nd"/>
</dbReference>
<evidence type="ECO:0000259" key="4">
    <source>
        <dbReference type="Pfam" id="PF25898"/>
    </source>
</evidence>
<dbReference type="Pfam" id="PF25897">
    <property type="entry name" value="LolA_1st_nematode"/>
    <property type="match status" value="1"/>
</dbReference>
<evidence type="ECO:0000313" key="7">
    <source>
        <dbReference type="Proteomes" id="UP000494206"/>
    </source>
</evidence>
<evidence type="ECO:0000256" key="2">
    <source>
        <dbReference type="SAM" id="SignalP"/>
    </source>
</evidence>
<name>A0A8S1EWC2_9PELO</name>
<dbReference type="InterPro" id="IPR058265">
    <property type="entry name" value="DUF7959"/>
</dbReference>
<dbReference type="AlphaFoldDB" id="A0A8S1EWC2"/>
<dbReference type="EMBL" id="CADEPM010000006">
    <property type="protein sequence ID" value="CAB3408011.1"/>
    <property type="molecule type" value="Genomic_DNA"/>
</dbReference>
<dbReference type="Pfam" id="PF25898">
    <property type="entry name" value="LolA_2nd_metazoa"/>
    <property type="match status" value="1"/>
</dbReference>
<evidence type="ECO:0000259" key="5">
    <source>
        <dbReference type="Pfam" id="PF25899"/>
    </source>
</evidence>
<dbReference type="Pfam" id="PF25899">
    <property type="entry name" value="DUF7959"/>
    <property type="match status" value="1"/>
</dbReference>
<organism evidence="6 7">
    <name type="scientific">Caenorhabditis bovis</name>
    <dbReference type="NCBI Taxonomy" id="2654633"/>
    <lineage>
        <taxon>Eukaryota</taxon>
        <taxon>Metazoa</taxon>
        <taxon>Ecdysozoa</taxon>
        <taxon>Nematoda</taxon>
        <taxon>Chromadorea</taxon>
        <taxon>Rhabditida</taxon>
        <taxon>Rhabditina</taxon>
        <taxon>Rhabditomorpha</taxon>
        <taxon>Rhabditoidea</taxon>
        <taxon>Rhabditidae</taxon>
        <taxon>Peloderinae</taxon>
        <taxon>Caenorhabditis</taxon>
    </lineage>
</organism>
<dbReference type="Proteomes" id="UP000494206">
    <property type="component" value="Unassembled WGS sequence"/>
</dbReference>
<keyword evidence="7" id="KW-1185">Reference proteome</keyword>
<keyword evidence="1" id="KW-0812">Transmembrane</keyword>
<gene>
    <name evidence="6" type="ORF">CBOVIS_LOCUS9849</name>
</gene>